<organism evidence="4 5">
    <name type="scientific">Profundicola chukchiensis</name>
    <dbReference type="NCBI Taxonomy" id="2961959"/>
    <lineage>
        <taxon>Bacteria</taxon>
        <taxon>Pseudomonadati</taxon>
        <taxon>Bacteroidota</taxon>
        <taxon>Flavobacteriia</taxon>
        <taxon>Flavobacteriales</taxon>
        <taxon>Weeksellaceae</taxon>
        <taxon>Profundicola</taxon>
    </lineage>
</organism>
<comment type="caution">
    <text evidence="4">The sequence shown here is derived from an EMBL/GenBank/DDBJ whole genome shotgun (WGS) entry which is preliminary data.</text>
</comment>
<feature type="chain" id="PRO_5040897881" evidence="2">
    <location>
        <begin position="21"/>
        <end position="590"/>
    </location>
</feature>
<feature type="signal peptide" evidence="2">
    <location>
        <begin position="1"/>
        <end position="20"/>
    </location>
</feature>
<keyword evidence="5" id="KW-1185">Reference proteome</keyword>
<protein>
    <submittedName>
        <fullName evidence="4">T9SS type A sorting domain-containing protein</fullName>
    </submittedName>
</protein>
<dbReference type="Proteomes" id="UP001152599">
    <property type="component" value="Unassembled WGS sequence"/>
</dbReference>
<sequence>MKKNLFYLIMMLFSTTSLFATTSTATCADPTGFDVVRTSDTTAVISVDNPNDIYDVFIAVNGAAGANPNSGPTPGPNDNVTGFPQTRTGLNANSVYDVWIRKECNGDNSDWVGPVHVPVYQAPAPTCDNPTGFDVVRTSDTTAVISVDNPNDIYDVFIAVDGSAGANPNSGPTPGPNDNVTGFPQTRTGLNANSVYDIWIRKECNGNNSDWVGPVHVPVYQAPAPTCDNPTGFDVVRTSDTTAVISVDNPNDIYDVFIAVDGSAGANPNSGPTPGPNDNVTGFPQTRTGLNANSVYDVWIRKECNGNNSDWVGPVHVPVYQAPAPTCDNPTGFDVVRTSDTTAVISVDNPNDIYDVFIAVDGSAGANPNSGPTPGPNDNVTGFPQTRTGLNANSVYDVWIRKECNGDNSDWVGPVHVPLFVDPNVCAIPNPTINRTSPTDIEISTDVAVYDMLLNTQPSKPGVAPHNPQSQYTNLSGTLTRNNLNPGMTYYVWFRQKCSTTDISDWSQMYTISPVAQQPMKLYPNPAVSNVKIEGSSVVSVQVLNMNGKVELSKKVNNNEINLDGLAPGQYIIQATDAQGNVSTSKLMKK</sequence>
<evidence type="ECO:0000313" key="5">
    <source>
        <dbReference type="Proteomes" id="UP001152599"/>
    </source>
</evidence>
<feature type="domain" description="Secretion system C-terminal sorting" evidence="3">
    <location>
        <begin position="522"/>
        <end position="587"/>
    </location>
</feature>
<gene>
    <name evidence="4" type="ORF">NMK71_00110</name>
</gene>
<accession>A0A9X4RUI7</accession>
<evidence type="ECO:0000313" key="4">
    <source>
        <dbReference type="EMBL" id="MDG4944805.1"/>
    </source>
</evidence>
<evidence type="ECO:0000259" key="3">
    <source>
        <dbReference type="Pfam" id="PF18962"/>
    </source>
</evidence>
<evidence type="ECO:0000256" key="1">
    <source>
        <dbReference type="ARBA" id="ARBA00022729"/>
    </source>
</evidence>
<proteinExistence type="predicted"/>
<evidence type="ECO:0000256" key="2">
    <source>
        <dbReference type="SAM" id="SignalP"/>
    </source>
</evidence>
<dbReference type="NCBIfam" id="TIGR04183">
    <property type="entry name" value="Por_Secre_tail"/>
    <property type="match status" value="1"/>
</dbReference>
<keyword evidence="1 2" id="KW-0732">Signal</keyword>
<dbReference type="AlphaFoldDB" id="A0A9X4RUI7"/>
<dbReference type="EMBL" id="JANCMU010000001">
    <property type="protein sequence ID" value="MDG4944805.1"/>
    <property type="molecule type" value="Genomic_DNA"/>
</dbReference>
<reference evidence="4" key="1">
    <citation type="submission" date="2022-07" db="EMBL/GenBank/DDBJ databases">
        <title>Description and genome-wide analysis of Profundicola chukchiensis gen. nov., sp. nov., marine bacteria isolated from bottom sediments of the Chukchi Sea.</title>
        <authorList>
            <person name="Romanenko L."/>
            <person name="Otstavnykh N."/>
            <person name="Kurilenko V."/>
            <person name="Eremeev V."/>
            <person name="Velansky P."/>
            <person name="Mikhailov V."/>
            <person name="Isaeva M."/>
        </authorList>
    </citation>
    <scope>NUCLEOTIDE SEQUENCE</scope>
    <source>
        <strain evidence="4">KMM 9713</strain>
    </source>
</reference>
<dbReference type="RefSeq" id="WP_304419555.1">
    <property type="nucleotide sequence ID" value="NZ_JANCMU010000001.1"/>
</dbReference>
<dbReference type="InterPro" id="IPR026444">
    <property type="entry name" value="Secre_tail"/>
</dbReference>
<dbReference type="Pfam" id="PF18962">
    <property type="entry name" value="Por_Secre_tail"/>
    <property type="match status" value="1"/>
</dbReference>
<name>A0A9X4RUI7_9FLAO</name>